<organism evidence="4 5">
    <name type="scientific">Dactylonectria macrodidyma</name>
    <dbReference type="NCBI Taxonomy" id="307937"/>
    <lineage>
        <taxon>Eukaryota</taxon>
        <taxon>Fungi</taxon>
        <taxon>Dikarya</taxon>
        <taxon>Ascomycota</taxon>
        <taxon>Pezizomycotina</taxon>
        <taxon>Sordariomycetes</taxon>
        <taxon>Hypocreomycetidae</taxon>
        <taxon>Hypocreales</taxon>
        <taxon>Nectriaceae</taxon>
        <taxon>Dactylonectria</taxon>
    </lineage>
</organism>
<gene>
    <name evidence="4" type="ORF">EDB81DRAFT_779231</name>
</gene>
<comment type="caution">
    <text evidence="4">The sequence shown here is derived from an EMBL/GenBank/DDBJ whole genome shotgun (WGS) entry which is preliminary data.</text>
</comment>
<feature type="compositionally biased region" description="Polar residues" evidence="2">
    <location>
        <begin position="65"/>
        <end position="81"/>
    </location>
</feature>
<evidence type="ECO:0000256" key="2">
    <source>
        <dbReference type="SAM" id="MobiDB-lite"/>
    </source>
</evidence>
<dbReference type="InterPro" id="IPR001138">
    <property type="entry name" value="Zn2Cys6_DnaBD"/>
</dbReference>
<dbReference type="InterPro" id="IPR036864">
    <property type="entry name" value="Zn2-C6_fun-type_DNA-bd_sf"/>
</dbReference>
<dbReference type="PROSITE" id="PS50048">
    <property type="entry name" value="ZN2_CY6_FUNGAL_2"/>
    <property type="match status" value="1"/>
</dbReference>
<dbReference type="GO" id="GO:0008270">
    <property type="term" value="F:zinc ion binding"/>
    <property type="evidence" value="ECO:0007669"/>
    <property type="project" value="InterPro"/>
</dbReference>
<evidence type="ECO:0000259" key="3">
    <source>
        <dbReference type="PROSITE" id="PS50048"/>
    </source>
</evidence>
<dbReference type="Gene3D" id="4.10.240.10">
    <property type="entry name" value="Zn(2)-C6 fungal-type DNA-binding domain"/>
    <property type="match status" value="1"/>
</dbReference>
<evidence type="ECO:0000313" key="5">
    <source>
        <dbReference type="Proteomes" id="UP000738349"/>
    </source>
</evidence>
<proteinExistence type="predicted"/>
<keyword evidence="1" id="KW-0539">Nucleus</keyword>
<keyword evidence="5" id="KW-1185">Reference proteome</keyword>
<dbReference type="PANTHER" id="PTHR31644:SF2">
    <property type="entry name" value="TRANSCRIPTIONAL ACTIVATOR ARO80-RELATED"/>
    <property type="match status" value="1"/>
</dbReference>
<feature type="region of interest" description="Disordered" evidence="2">
    <location>
        <begin position="45"/>
        <end position="100"/>
    </location>
</feature>
<sequence>MSSRRTYRACKACRLRKVRCDVGNTNQPKLPCVRCRRMDLLCVPSHSNASDDREREIRSRRAGSSLDTTILDPQSPSSNHTRLLPPGSPDNMQSIQQSEDSGPYSLIREAVYNSTDALNVSLRVAQSSDSAWQKGQTATRSVETQDTSPLVSQTDPAAQEERSGTHPPSPSLRIAVLHEAWDICWLVRKGWLRAEEAAWYVTEFFRVLGPMTPIASDFFADPQSHRHLVVSEPILCYTIITISSMFHNLSATSNSPSSELLHAQCWKIVKGLFEQVFWAKERGSESKLRTFGTVLALLLLIEWPPRAAVSLPPDDMNDVVTYEAGSVGTTRMWQSGTLEDSDRHIRIANAAQWMADLSEPIIRSDRISGMLLGMASTLANELDTASLRKRALESNSKIMTSEERYVYRRTRVRLLVGIYATHSAIKPCVISNHQQVLEDVDFEILERRAAVVSDKEKEWLQSLLAWGYLSKLTRDSMAELMELPQSDALQNRDMSHIKLLHHYLALLDKNLQAFRMSNSSSSMCEILDIEYQAVRIQLASISVQKLSKLLSERADLRFDGSNIGDYLSKVQEFLVSSPGNRDDYHFIKVAVDGSRSLLATVISLADNGNLTTVPFRVYGRVLFAVTILLKAACIVPTRVDLVDSIAIVGSMKLNLARCALDKEHPASKTAKLLSLHMTQLRLLLATHDKSPGSVNEEFPTANVNSMESIGQYDRNFNRPGLELATSTQEQEHGPASPIFDFEGFGPAEITEGLPMLSQGDWLFYDLDPLGFDTAWI</sequence>
<dbReference type="SUPFAM" id="SSF57701">
    <property type="entry name" value="Zn2/Cys6 DNA-binding domain"/>
    <property type="match status" value="1"/>
</dbReference>
<dbReference type="Proteomes" id="UP000738349">
    <property type="component" value="Unassembled WGS sequence"/>
</dbReference>
<feature type="domain" description="Zn(2)-C6 fungal-type" evidence="3">
    <location>
        <begin position="9"/>
        <end position="43"/>
    </location>
</feature>
<dbReference type="GO" id="GO:0005634">
    <property type="term" value="C:nucleus"/>
    <property type="evidence" value="ECO:0007669"/>
    <property type="project" value="TreeGrafter"/>
</dbReference>
<dbReference type="AlphaFoldDB" id="A0A9P9FKJ7"/>
<feature type="compositionally biased region" description="Basic and acidic residues" evidence="2">
    <location>
        <begin position="49"/>
        <end position="59"/>
    </location>
</feature>
<dbReference type="CDD" id="cd00067">
    <property type="entry name" value="GAL4"/>
    <property type="match status" value="1"/>
</dbReference>
<dbReference type="OrthoDB" id="2262349at2759"/>
<feature type="region of interest" description="Disordered" evidence="2">
    <location>
        <begin position="129"/>
        <end position="170"/>
    </location>
</feature>
<accession>A0A9P9FKJ7</accession>
<dbReference type="PANTHER" id="PTHR31644">
    <property type="entry name" value="TRANSCRIPTIONAL ACTIVATOR ARO80-RELATED"/>
    <property type="match status" value="1"/>
</dbReference>
<dbReference type="GO" id="GO:0045944">
    <property type="term" value="P:positive regulation of transcription by RNA polymerase II"/>
    <property type="evidence" value="ECO:0007669"/>
    <property type="project" value="TreeGrafter"/>
</dbReference>
<feature type="compositionally biased region" description="Polar residues" evidence="2">
    <location>
        <begin position="129"/>
        <end position="156"/>
    </location>
</feature>
<dbReference type="PROSITE" id="PS00463">
    <property type="entry name" value="ZN2_CY6_FUNGAL_1"/>
    <property type="match status" value="1"/>
</dbReference>
<dbReference type="InterPro" id="IPR052780">
    <property type="entry name" value="AAA_Catabolism_Regulators"/>
</dbReference>
<name>A0A9P9FKJ7_9HYPO</name>
<evidence type="ECO:0000256" key="1">
    <source>
        <dbReference type="ARBA" id="ARBA00023242"/>
    </source>
</evidence>
<feature type="compositionally biased region" description="Polar residues" evidence="2">
    <location>
        <begin position="90"/>
        <end position="100"/>
    </location>
</feature>
<dbReference type="GO" id="GO:0000981">
    <property type="term" value="F:DNA-binding transcription factor activity, RNA polymerase II-specific"/>
    <property type="evidence" value="ECO:0007669"/>
    <property type="project" value="InterPro"/>
</dbReference>
<dbReference type="EMBL" id="JAGMUV010000003">
    <property type="protein sequence ID" value="KAH7165435.1"/>
    <property type="molecule type" value="Genomic_DNA"/>
</dbReference>
<dbReference type="GO" id="GO:0009074">
    <property type="term" value="P:aromatic amino acid family catabolic process"/>
    <property type="evidence" value="ECO:0007669"/>
    <property type="project" value="TreeGrafter"/>
</dbReference>
<evidence type="ECO:0000313" key="4">
    <source>
        <dbReference type="EMBL" id="KAH7165435.1"/>
    </source>
</evidence>
<dbReference type="SMART" id="SM00066">
    <property type="entry name" value="GAL4"/>
    <property type="match status" value="1"/>
</dbReference>
<protein>
    <recommendedName>
        <fullName evidence="3">Zn(2)-C6 fungal-type domain-containing protein</fullName>
    </recommendedName>
</protein>
<dbReference type="Pfam" id="PF00172">
    <property type="entry name" value="Zn_clus"/>
    <property type="match status" value="1"/>
</dbReference>
<reference evidence="4" key="1">
    <citation type="journal article" date="2021" name="Nat. Commun.">
        <title>Genetic determinants of endophytism in the Arabidopsis root mycobiome.</title>
        <authorList>
            <person name="Mesny F."/>
            <person name="Miyauchi S."/>
            <person name="Thiergart T."/>
            <person name="Pickel B."/>
            <person name="Atanasova L."/>
            <person name="Karlsson M."/>
            <person name="Huettel B."/>
            <person name="Barry K.W."/>
            <person name="Haridas S."/>
            <person name="Chen C."/>
            <person name="Bauer D."/>
            <person name="Andreopoulos W."/>
            <person name="Pangilinan J."/>
            <person name="LaButti K."/>
            <person name="Riley R."/>
            <person name="Lipzen A."/>
            <person name="Clum A."/>
            <person name="Drula E."/>
            <person name="Henrissat B."/>
            <person name="Kohler A."/>
            <person name="Grigoriev I.V."/>
            <person name="Martin F.M."/>
            <person name="Hacquard S."/>
        </authorList>
    </citation>
    <scope>NUCLEOTIDE SEQUENCE</scope>
    <source>
        <strain evidence="4">MPI-CAGE-AT-0147</strain>
    </source>
</reference>